<evidence type="ECO:0000256" key="5">
    <source>
        <dbReference type="ARBA" id="ARBA00049117"/>
    </source>
</evidence>
<keyword evidence="8" id="KW-1185">Reference proteome</keyword>
<dbReference type="SMART" id="SM00833">
    <property type="entry name" value="CobW_C"/>
    <property type="match status" value="1"/>
</dbReference>
<dbReference type="InParanoid" id="A9WJP4"/>
<dbReference type="eggNOG" id="COG0523">
    <property type="taxonomic scope" value="Bacteria"/>
</dbReference>
<dbReference type="CDD" id="cd03112">
    <property type="entry name" value="CobW-like"/>
    <property type="match status" value="1"/>
</dbReference>
<name>A9WJP4_CHLAA</name>
<dbReference type="InterPro" id="IPR036627">
    <property type="entry name" value="CobW-likC_sf"/>
</dbReference>
<reference evidence="8" key="1">
    <citation type="journal article" date="2011" name="BMC Genomics">
        <title>Complete genome sequence of the filamentous anoxygenic phototrophic bacterium Chloroflexus aurantiacus.</title>
        <authorList>
            <person name="Tang K.H."/>
            <person name="Barry K."/>
            <person name="Chertkov O."/>
            <person name="Dalin E."/>
            <person name="Han C.S."/>
            <person name="Hauser L.J."/>
            <person name="Honchak B.M."/>
            <person name="Karbach L.E."/>
            <person name="Land M.L."/>
            <person name="Lapidus A."/>
            <person name="Larimer F.W."/>
            <person name="Mikhailova N."/>
            <person name="Pitluck S."/>
            <person name="Pierson B.K."/>
            <person name="Blankenship R.E."/>
        </authorList>
    </citation>
    <scope>NUCLEOTIDE SEQUENCE [LARGE SCALE GENOMIC DNA]</scope>
    <source>
        <strain evidence="8">ATCC 29366 / DSM 635 / J-10-fl</strain>
    </source>
</reference>
<evidence type="ECO:0000313" key="8">
    <source>
        <dbReference type="Proteomes" id="UP000002008"/>
    </source>
</evidence>
<dbReference type="STRING" id="324602.Caur_2745"/>
<dbReference type="Gene3D" id="3.30.1220.10">
    <property type="entry name" value="CobW-like, C-terminal domain"/>
    <property type="match status" value="1"/>
</dbReference>
<dbReference type="GO" id="GO:0016787">
    <property type="term" value="F:hydrolase activity"/>
    <property type="evidence" value="ECO:0007669"/>
    <property type="project" value="UniProtKB-KW"/>
</dbReference>
<accession>A9WJP4</accession>
<dbReference type="PATRIC" id="fig|324602.8.peg.3096"/>
<dbReference type="InterPro" id="IPR003495">
    <property type="entry name" value="CobW/HypB/UreG_nucleotide-bd"/>
</dbReference>
<dbReference type="Pfam" id="PF07683">
    <property type="entry name" value="CobW_C"/>
    <property type="match status" value="1"/>
</dbReference>
<dbReference type="Gene3D" id="3.40.50.300">
    <property type="entry name" value="P-loop containing nucleotide triphosphate hydrolases"/>
    <property type="match status" value="1"/>
</dbReference>
<comment type="similarity">
    <text evidence="4">Belongs to the SIMIBI class G3E GTPase family. ZNG1 subfamily.</text>
</comment>
<keyword evidence="3" id="KW-0143">Chaperone</keyword>
<proteinExistence type="inferred from homology"/>
<dbReference type="SUPFAM" id="SSF52540">
    <property type="entry name" value="P-loop containing nucleoside triphosphate hydrolases"/>
    <property type="match status" value="1"/>
</dbReference>
<dbReference type="HOGENOM" id="CLU_017452_0_2_0"/>
<evidence type="ECO:0000256" key="3">
    <source>
        <dbReference type="ARBA" id="ARBA00023186"/>
    </source>
</evidence>
<protein>
    <submittedName>
        <fullName evidence="7">Cobalamin synthesis protein P47K</fullName>
    </submittedName>
</protein>
<evidence type="ECO:0000256" key="2">
    <source>
        <dbReference type="ARBA" id="ARBA00022801"/>
    </source>
</evidence>
<keyword evidence="1" id="KW-0547">Nucleotide-binding</keyword>
<dbReference type="InterPro" id="IPR011629">
    <property type="entry name" value="CobW-like_C"/>
</dbReference>
<gene>
    <name evidence="7" type="ordered locus">Caur_2745</name>
</gene>
<evidence type="ECO:0000256" key="4">
    <source>
        <dbReference type="ARBA" id="ARBA00034320"/>
    </source>
</evidence>
<dbReference type="KEGG" id="cau:Caur_2745"/>
<keyword evidence="2" id="KW-0378">Hydrolase</keyword>
<dbReference type="PANTHER" id="PTHR13748:SF62">
    <property type="entry name" value="COBW DOMAIN-CONTAINING PROTEIN"/>
    <property type="match status" value="1"/>
</dbReference>
<dbReference type="AlphaFoldDB" id="A9WJP4"/>
<dbReference type="SUPFAM" id="SSF90002">
    <property type="entry name" value="Hypothetical protein YjiA, C-terminal domain"/>
    <property type="match status" value="1"/>
</dbReference>
<dbReference type="GO" id="GO:0005737">
    <property type="term" value="C:cytoplasm"/>
    <property type="evidence" value="ECO:0000318"/>
    <property type="project" value="GO_Central"/>
</dbReference>
<dbReference type="EMBL" id="CP000909">
    <property type="protein sequence ID" value="ABY35948.1"/>
    <property type="molecule type" value="Genomic_DNA"/>
</dbReference>
<organism evidence="7 8">
    <name type="scientific">Chloroflexus aurantiacus (strain ATCC 29366 / DSM 635 / J-10-fl)</name>
    <dbReference type="NCBI Taxonomy" id="324602"/>
    <lineage>
        <taxon>Bacteria</taxon>
        <taxon>Bacillati</taxon>
        <taxon>Chloroflexota</taxon>
        <taxon>Chloroflexia</taxon>
        <taxon>Chloroflexales</taxon>
        <taxon>Chloroflexineae</taxon>
        <taxon>Chloroflexaceae</taxon>
        <taxon>Chloroflexus</taxon>
    </lineage>
</organism>
<feature type="domain" description="CobW C-terminal" evidence="6">
    <location>
        <begin position="213"/>
        <end position="303"/>
    </location>
</feature>
<dbReference type="InterPro" id="IPR051316">
    <property type="entry name" value="Zinc-reg_GTPase_activator"/>
</dbReference>
<evidence type="ECO:0000313" key="7">
    <source>
        <dbReference type="EMBL" id="ABY35948.1"/>
    </source>
</evidence>
<dbReference type="GO" id="GO:0000166">
    <property type="term" value="F:nucleotide binding"/>
    <property type="evidence" value="ECO:0007669"/>
    <property type="project" value="UniProtKB-KW"/>
</dbReference>
<dbReference type="PANTHER" id="PTHR13748">
    <property type="entry name" value="COBW-RELATED"/>
    <property type="match status" value="1"/>
</dbReference>
<sequence length="320" mass="34462">MLMDNNIPTIPVTIISGFLGSGKTTLLRRLLSRGDQRIGVIVNEFGTLGIDGELLAQSGAAPLIELNGGCVCCVAGSDLLLALETLFASGPLSAIAIETSGLAEPGALIRQLRAADIPLDTLVTLVSAVDYEQAMTASPLTLRQIHLADLILITHSDLVSAQTIAQISEQLRTINRRAPLVPIVQGDVPPTLIFSPRYDGTLPAESPHLHDEFAVTSWQTDLPLQRTALEQTLRRLAADGIYRAKGIVYCTDSPWADEVHLVAERLTLSALRLSTQPRPLCRLTLIGRAAALEPAANALDSCIDSDERITRWQQRLAGQM</sequence>
<dbReference type="EnsemblBacteria" id="ABY35948">
    <property type="protein sequence ID" value="ABY35948"/>
    <property type="gene ID" value="Caur_2745"/>
</dbReference>
<comment type="catalytic activity">
    <reaction evidence="5">
        <text>GTP + H2O = GDP + phosphate + H(+)</text>
        <dbReference type="Rhea" id="RHEA:19669"/>
        <dbReference type="ChEBI" id="CHEBI:15377"/>
        <dbReference type="ChEBI" id="CHEBI:15378"/>
        <dbReference type="ChEBI" id="CHEBI:37565"/>
        <dbReference type="ChEBI" id="CHEBI:43474"/>
        <dbReference type="ChEBI" id="CHEBI:58189"/>
    </reaction>
    <physiologicalReaction direction="left-to-right" evidence="5">
        <dbReference type="Rhea" id="RHEA:19670"/>
    </physiologicalReaction>
</comment>
<evidence type="ECO:0000256" key="1">
    <source>
        <dbReference type="ARBA" id="ARBA00022741"/>
    </source>
</evidence>
<evidence type="ECO:0000259" key="6">
    <source>
        <dbReference type="SMART" id="SM00833"/>
    </source>
</evidence>
<dbReference type="InterPro" id="IPR027417">
    <property type="entry name" value="P-loop_NTPase"/>
</dbReference>
<dbReference type="Pfam" id="PF02492">
    <property type="entry name" value="cobW"/>
    <property type="match status" value="1"/>
</dbReference>
<dbReference type="Proteomes" id="UP000002008">
    <property type="component" value="Chromosome"/>
</dbReference>